<reference evidence="7 8" key="1">
    <citation type="submission" date="2020-06" db="EMBL/GenBank/DDBJ databases">
        <authorList>
            <person name="Cao W.R."/>
        </authorList>
    </citation>
    <scope>NUCLEOTIDE SEQUENCE [LARGE SCALE GENOMIC DNA]</scope>
    <source>
        <strain evidence="7 8">B1Z28</strain>
    </source>
</reference>
<organism evidence="7 8">
    <name type="scientific">Ruegeria haliotis</name>
    <dbReference type="NCBI Taxonomy" id="2747601"/>
    <lineage>
        <taxon>Bacteria</taxon>
        <taxon>Pseudomonadati</taxon>
        <taxon>Pseudomonadota</taxon>
        <taxon>Alphaproteobacteria</taxon>
        <taxon>Rhodobacterales</taxon>
        <taxon>Roseobacteraceae</taxon>
        <taxon>Ruegeria</taxon>
    </lineage>
</organism>
<sequence length="135" mass="14308">MSRSKLKVVSMALVAAASQATWAQDTETGAELYQHYCATCHGIEATGHGPMAGVLIIQPTNLKTLAGGDGVFPTARVVARIDGRDPLVSHGSPMPVYGPYFEGQDTAIKTPEGQPILTSQPIVDLVAYLETLQEN</sequence>
<keyword evidence="5" id="KW-0732">Signal</keyword>
<dbReference type="Pfam" id="PF00034">
    <property type="entry name" value="Cytochrom_C"/>
    <property type="match status" value="1"/>
</dbReference>
<evidence type="ECO:0000256" key="1">
    <source>
        <dbReference type="ARBA" id="ARBA00022617"/>
    </source>
</evidence>
<keyword evidence="3 4" id="KW-0408">Iron</keyword>
<keyword evidence="2 4" id="KW-0479">Metal-binding</keyword>
<keyword evidence="8" id="KW-1185">Reference proteome</keyword>
<accession>A0ABX2PK91</accession>
<feature type="chain" id="PRO_5046639912" evidence="5">
    <location>
        <begin position="24"/>
        <end position="135"/>
    </location>
</feature>
<evidence type="ECO:0000313" key="7">
    <source>
        <dbReference type="EMBL" id="NVO54533.1"/>
    </source>
</evidence>
<protein>
    <submittedName>
        <fullName evidence="7">Cytochrome c</fullName>
    </submittedName>
</protein>
<dbReference type="InterPro" id="IPR036909">
    <property type="entry name" value="Cyt_c-like_dom_sf"/>
</dbReference>
<proteinExistence type="predicted"/>
<feature type="domain" description="Cytochrome c" evidence="6">
    <location>
        <begin position="24"/>
        <end position="133"/>
    </location>
</feature>
<evidence type="ECO:0000259" key="6">
    <source>
        <dbReference type="PROSITE" id="PS51007"/>
    </source>
</evidence>
<evidence type="ECO:0000313" key="8">
    <source>
        <dbReference type="Proteomes" id="UP000630805"/>
    </source>
</evidence>
<dbReference type="SUPFAM" id="SSF46626">
    <property type="entry name" value="Cytochrome c"/>
    <property type="match status" value="1"/>
</dbReference>
<evidence type="ECO:0000256" key="4">
    <source>
        <dbReference type="PROSITE-ProRule" id="PRU00433"/>
    </source>
</evidence>
<dbReference type="PROSITE" id="PS51007">
    <property type="entry name" value="CYTC"/>
    <property type="match status" value="1"/>
</dbReference>
<evidence type="ECO:0000256" key="2">
    <source>
        <dbReference type="ARBA" id="ARBA00022723"/>
    </source>
</evidence>
<dbReference type="EMBL" id="JABXWT010000001">
    <property type="protein sequence ID" value="NVO54533.1"/>
    <property type="molecule type" value="Genomic_DNA"/>
</dbReference>
<dbReference type="InterPro" id="IPR009056">
    <property type="entry name" value="Cyt_c-like_dom"/>
</dbReference>
<keyword evidence="1 4" id="KW-0349">Heme</keyword>
<dbReference type="RefSeq" id="WP_176861523.1">
    <property type="nucleotide sequence ID" value="NZ_JABXWT010000001.1"/>
</dbReference>
<dbReference type="Gene3D" id="1.10.760.10">
    <property type="entry name" value="Cytochrome c-like domain"/>
    <property type="match status" value="1"/>
</dbReference>
<evidence type="ECO:0000256" key="5">
    <source>
        <dbReference type="SAM" id="SignalP"/>
    </source>
</evidence>
<feature type="signal peptide" evidence="5">
    <location>
        <begin position="1"/>
        <end position="23"/>
    </location>
</feature>
<comment type="caution">
    <text evidence="7">The sequence shown here is derived from an EMBL/GenBank/DDBJ whole genome shotgun (WGS) entry which is preliminary data.</text>
</comment>
<evidence type="ECO:0000256" key="3">
    <source>
        <dbReference type="ARBA" id="ARBA00023004"/>
    </source>
</evidence>
<name>A0ABX2PK91_9RHOB</name>
<dbReference type="Proteomes" id="UP000630805">
    <property type="component" value="Unassembled WGS sequence"/>
</dbReference>
<gene>
    <name evidence="7" type="ORF">HW561_01855</name>
</gene>